<feature type="region of interest" description="Disordered" evidence="1">
    <location>
        <begin position="125"/>
        <end position="261"/>
    </location>
</feature>
<dbReference type="Proteomes" id="UP000800097">
    <property type="component" value="Unassembled WGS sequence"/>
</dbReference>
<feature type="compositionally biased region" description="Polar residues" evidence="1">
    <location>
        <begin position="150"/>
        <end position="194"/>
    </location>
</feature>
<proteinExistence type="predicted"/>
<feature type="region of interest" description="Disordered" evidence="1">
    <location>
        <begin position="1"/>
        <end position="106"/>
    </location>
</feature>
<dbReference type="RefSeq" id="XP_033648903.1">
    <property type="nucleotide sequence ID" value="XM_033801318.1"/>
</dbReference>
<dbReference type="GeneID" id="54554493"/>
<evidence type="ECO:0000313" key="3">
    <source>
        <dbReference type="Proteomes" id="UP000800097"/>
    </source>
</evidence>
<dbReference type="AlphaFoldDB" id="A0A6A6J550"/>
<protein>
    <submittedName>
        <fullName evidence="2">Uncharacterized protein</fullName>
    </submittedName>
</protein>
<reference evidence="2" key="1">
    <citation type="journal article" date="2020" name="Stud. Mycol.">
        <title>101 Dothideomycetes genomes: a test case for predicting lifestyles and emergence of pathogens.</title>
        <authorList>
            <person name="Haridas S."/>
            <person name="Albert R."/>
            <person name="Binder M."/>
            <person name="Bloem J."/>
            <person name="Labutti K."/>
            <person name="Salamov A."/>
            <person name="Andreopoulos B."/>
            <person name="Baker S."/>
            <person name="Barry K."/>
            <person name="Bills G."/>
            <person name="Bluhm B."/>
            <person name="Cannon C."/>
            <person name="Castanera R."/>
            <person name="Culley D."/>
            <person name="Daum C."/>
            <person name="Ezra D."/>
            <person name="Gonzalez J."/>
            <person name="Henrissat B."/>
            <person name="Kuo A."/>
            <person name="Liang C."/>
            <person name="Lipzen A."/>
            <person name="Lutzoni F."/>
            <person name="Magnuson J."/>
            <person name="Mondo S."/>
            <person name="Nolan M."/>
            <person name="Ohm R."/>
            <person name="Pangilinan J."/>
            <person name="Park H.-J."/>
            <person name="Ramirez L."/>
            <person name="Alfaro M."/>
            <person name="Sun H."/>
            <person name="Tritt A."/>
            <person name="Yoshinaga Y."/>
            <person name="Zwiers L.-H."/>
            <person name="Turgeon B."/>
            <person name="Goodwin S."/>
            <person name="Spatafora J."/>
            <person name="Crous P."/>
            <person name="Grigoriev I."/>
        </authorList>
    </citation>
    <scope>NUCLEOTIDE SEQUENCE</scope>
    <source>
        <strain evidence="2">CBS 379.55</strain>
    </source>
</reference>
<feature type="compositionally biased region" description="Low complexity" evidence="1">
    <location>
        <begin position="382"/>
        <end position="430"/>
    </location>
</feature>
<feature type="compositionally biased region" description="Low complexity" evidence="1">
    <location>
        <begin position="43"/>
        <end position="67"/>
    </location>
</feature>
<feature type="compositionally biased region" description="Low complexity" evidence="1">
    <location>
        <begin position="446"/>
        <end position="458"/>
    </location>
</feature>
<evidence type="ECO:0000313" key="2">
    <source>
        <dbReference type="EMBL" id="KAF2271364.1"/>
    </source>
</evidence>
<feature type="compositionally biased region" description="Polar residues" evidence="1">
    <location>
        <begin position="1"/>
        <end position="17"/>
    </location>
</feature>
<evidence type="ECO:0000256" key="1">
    <source>
        <dbReference type="SAM" id="MobiDB-lite"/>
    </source>
</evidence>
<feature type="region of interest" description="Disordered" evidence="1">
    <location>
        <begin position="375"/>
        <end position="458"/>
    </location>
</feature>
<feature type="compositionally biased region" description="Low complexity" evidence="1">
    <location>
        <begin position="125"/>
        <end position="144"/>
    </location>
</feature>
<dbReference type="OrthoDB" id="2530523at2759"/>
<feature type="compositionally biased region" description="Low complexity" evidence="1">
    <location>
        <begin position="18"/>
        <end position="31"/>
    </location>
</feature>
<gene>
    <name evidence="2" type="ORF">EI97DRAFT_462900</name>
</gene>
<accession>A0A6A6J550</accession>
<keyword evidence="3" id="KW-1185">Reference proteome</keyword>
<feature type="region of interest" description="Disordered" evidence="1">
    <location>
        <begin position="292"/>
        <end position="313"/>
    </location>
</feature>
<sequence>MTTTAPMDYQTFTTQQHPSFGGPFPTLPGTPAHNHHHAGPFVTQPSPSPQQQQQLLHHQTPQHQQHQAYPDARFLQSSPSPFQYGQQFPNGTPAAAFTQMGGGVPPTGGLMQPGGLPQNQLHQARVALQQQHQQHQHQQLNHQPQPSPIPFSTASFSQPIASPVNPQFVPNRQTASPSSATHHQSPYGSQTPVQHSPIALPANGQLSMPPQPQPQPQQPQLQLQQPQPSQPQVQVPQAMTAQPQAQTPIKAQPASPLSPVAQAREKERIQTLLDINMILLREITDLVSQGKGGVVGGSQDSQQAGEKPAQSPSKEYTDYMRRLQVNLAFLAQTAERKLTMPGPAIMTPPNSPDELVKLYLKLQGLFPSWKGAPVQQMMKASPAPGQQQQQAQMNQAQQQQGQMNPSQQQQQGQMNQQQPQQQQPLQQQMMKAEPGQQMMKPEPGTQQQQQQQIPPQQQ</sequence>
<feature type="compositionally biased region" description="Polar residues" evidence="1">
    <location>
        <begin position="75"/>
        <end position="90"/>
    </location>
</feature>
<dbReference type="EMBL" id="ML986546">
    <property type="protein sequence ID" value="KAF2271364.1"/>
    <property type="molecule type" value="Genomic_DNA"/>
</dbReference>
<feature type="compositionally biased region" description="Low complexity" evidence="1">
    <location>
        <begin position="218"/>
        <end position="248"/>
    </location>
</feature>
<name>A0A6A6J550_WESOR</name>
<organism evidence="2 3">
    <name type="scientific">Westerdykella ornata</name>
    <dbReference type="NCBI Taxonomy" id="318751"/>
    <lineage>
        <taxon>Eukaryota</taxon>
        <taxon>Fungi</taxon>
        <taxon>Dikarya</taxon>
        <taxon>Ascomycota</taxon>
        <taxon>Pezizomycotina</taxon>
        <taxon>Dothideomycetes</taxon>
        <taxon>Pleosporomycetidae</taxon>
        <taxon>Pleosporales</taxon>
        <taxon>Sporormiaceae</taxon>
        <taxon>Westerdykella</taxon>
    </lineage>
</organism>